<evidence type="ECO:0000256" key="1">
    <source>
        <dbReference type="SAM" id="MobiDB-lite"/>
    </source>
</evidence>
<dbReference type="AlphaFoldDB" id="A0A8W8LA05"/>
<evidence type="ECO:0000313" key="3">
    <source>
        <dbReference type="Proteomes" id="UP000005408"/>
    </source>
</evidence>
<dbReference type="Proteomes" id="UP000005408">
    <property type="component" value="Unassembled WGS sequence"/>
</dbReference>
<protein>
    <submittedName>
        <fullName evidence="2">Uncharacterized protein</fullName>
    </submittedName>
</protein>
<name>A0A8W8LA05_MAGGI</name>
<sequence length="449" mass="51259">MAAEVANAPIKTAMDIPDPIPPGNWMARQLRMLNDNSEGLLPPSAGSKRSWDKYNTTTHKDFLGPREFQLEEPNYEVELPAPVSSLYPFQKKRETVADIMLAPNNRQTFNNWQMPSRFSSTDDKIEHYDPPLHLKSEQTGCGLETVEEEMQALNISPTPKAPSPIKRSLTSLQGPQRVNRENSLPELRLRSCSPRKDPGMRSPTKLGDLTRSSPALLRSKTDMHHRVPNVNRSLTNLGGATAQEDIALRQEFRHSLQPQVLDKAEQWMKLAPNADRKVIEKVLRMAEKRQKIEGTLNKSLQPDAKDVVDKWLLGANDTERQVALRFFNSLAGEKLMGKNISEQKKRLEQVINALECENGRFPKNLRGKGNGPYADTSKLTVRGKTAQKNSRFNHLRLLSPGTRKERWMHTTWHHLPEYRNDDVVENWSSHYIRPHAVIPRHFVIHPDWG</sequence>
<dbReference type="EnsemblMetazoa" id="G27076.13">
    <property type="protein sequence ID" value="G27076.13:cds"/>
    <property type="gene ID" value="G27076"/>
</dbReference>
<evidence type="ECO:0000313" key="2">
    <source>
        <dbReference type="EnsemblMetazoa" id="G27076.13:cds"/>
    </source>
</evidence>
<reference evidence="2" key="1">
    <citation type="submission" date="2022-08" db="UniProtKB">
        <authorList>
            <consortium name="EnsemblMetazoa"/>
        </authorList>
    </citation>
    <scope>IDENTIFICATION</scope>
    <source>
        <strain evidence="2">05x7-T-G4-1.051#20</strain>
    </source>
</reference>
<proteinExistence type="predicted"/>
<accession>A0A8W8LA05</accession>
<keyword evidence="3" id="KW-1185">Reference proteome</keyword>
<feature type="region of interest" description="Disordered" evidence="1">
    <location>
        <begin position="155"/>
        <end position="210"/>
    </location>
</feature>
<organism evidence="2 3">
    <name type="scientific">Magallana gigas</name>
    <name type="common">Pacific oyster</name>
    <name type="synonym">Crassostrea gigas</name>
    <dbReference type="NCBI Taxonomy" id="29159"/>
    <lineage>
        <taxon>Eukaryota</taxon>
        <taxon>Metazoa</taxon>
        <taxon>Spiralia</taxon>
        <taxon>Lophotrochozoa</taxon>
        <taxon>Mollusca</taxon>
        <taxon>Bivalvia</taxon>
        <taxon>Autobranchia</taxon>
        <taxon>Pteriomorphia</taxon>
        <taxon>Ostreida</taxon>
        <taxon>Ostreoidea</taxon>
        <taxon>Ostreidae</taxon>
        <taxon>Magallana</taxon>
    </lineage>
</organism>